<feature type="transmembrane region" description="Helical" evidence="2">
    <location>
        <begin position="164"/>
        <end position="185"/>
    </location>
</feature>
<keyword evidence="2" id="KW-0472">Membrane</keyword>
<keyword evidence="2" id="KW-1133">Transmembrane helix</keyword>
<evidence type="ECO:0000256" key="1">
    <source>
        <dbReference type="SAM" id="MobiDB-lite"/>
    </source>
</evidence>
<comment type="caution">
    <text evidence="3">The sequence shown here is derived from an EMBL/GenBank/DDBJ whole genome shotgun (WGS) entry which is preliminary data.</text>
</comment>
<protein>
    <submittedName>
        <fullName evidence="3">Hypothetical_protein</fullName>
    </submittedName>
</protein>
<gene>
    <name evidence="3" type="ORF">HINF_LOCUS16102</name>
</gene>
<proteinExistence type="predicted"/>
<accession>A0ABP1HPF9</accession>
<dbReference type="Proteomes" id="UP001642409">
    <property type="component" value="Unassembled WGS sequence"/>
</dbReference>
<keyword evidence="4" id="KW-1185">Reference proteome</keyword>
<evidence type="ECO:0000313" key="3">
    <source>
        <dbReference type="EMBL" id="CAL5999200.1"/>
    </source>
</evidence>
<name>A0ABP1HPF9_9EUKA</name>
<dbReference type="EMBL" id="CAXDID020000039">
    <property type="protein sequence ID" value="CAL5999200.1"/>
    <property type="molecule type" value="Genomic_DNA"/>
</dbReference>
<sequence>MSVLMRRENTLIIEPGSDISKIQIINFILLPNSKKHFEGPPLYSQYIFIIQDSQLKPSQPEKPVEQPKDGQNEQKTITDAKQETKPILTKAMKKKQVKEYQKYFIQQQKAKEDIKASKPQEIAYLPPAIQRQKSMAYTLYYDVTISQIDFDKQKYTNMLKRTYLFFRNFTLLISKSLLNTFLSFIQTAAEGVDSS</sequence>
<keyword evidence="2" id="KW-0812">Transmembrane</keyword>
<reference evidence="3 4" key="1">
    <citation type="submission" date="2024-07" db="EMBL/GenBank/DDBJ databases">
        <authorList>
            <person name="Akdeniz Z."/>
        </authorList>
    </citation>
    <scope>NUCLEOTIDE SEQUENCE [LARGE SCALE GENOMIC DNA]</scope>
</reference>
<evidence type="ECO:0000313" key="4">
    <source>
        <dbReference type="Proteomes" id="UP001642409"/>
    </source>
</evidence>
<feature type="compositionally biased region" description="Basic and acidic residues" evidence="1">
    <location>
        <begin position="62"/>
        <end position="82"/>
    </location>
</feature>
<feature type="region of interest" description="Disordered" evidence="1">
    <location>
        <begin position="57"/>
        <end position="82"/>
    </location>
</feature>
<organism evidence="3 4">
    <name type="scientific">Hexamita inflata</name>
    <dbReference type="NCBI Taxonomy" id="28002"/>
    <lineage>
        <taxon>Eukaryota</taxon>
        <taxon>Metamonada</taxon>
        <taxon>Diplomonadida</taxon>
        <taxon>Hexamitidae</taxon>
        <taxon>Hexamitinae</taxon>
        <taxon>Hexamita</taxon>
    </lineage>
</organism>
<evidence type="ECO:0000256" key="2">
    <source>
        <dbReference type="SAM" id="Phobius"/>
    </source>
</evidence>